<dbReference type="Gene3D" id="1.20.120.160">
    <property type="entry name" value="HPT domain"/>
    <property type="match status" value="1"/>
</dbReference>
<dbReference type="InterPro" id="IPR003661">
    <property type="entry name" value="HisK_dim/P_dom"/>
</dbReference>
<evidence type="ECO:0000256" key="1">
    <source>
        <dbReference type="ARBA" id="ARBA00000085"/>
    </source>
</evidence>
<dbReference type="InterPro" id="IPR036890">
    <property type="entry name" value="HATPase_C_sf"/>
</dbReference>
<keyword evidence="21" id="KW-1185">Reference proteome</keyword>
<evidence type="ECO:0000259" key="17">
    <source>
        <dbReference type="PROSITE" id="PS50109"/>
    </source>
</evidence>
<reference evidence="20 21" key="1">
    <citation type="submission" date="2016-05" db="EMBL/GenBank/DDBJ databases">
        <title>Complete genome sequence of Novosphingobium guangzhouense SA925(T).</title>
        <authorList>
            <person name="Sha S."/>
        </authorList>
    </citation>
    <scope>NUCLEOTIDE SEQUENCE [LARGE SCALE GENOMIC DNA]</scope>
    <source>
        <strain evidence="20 21">SA925</strain>
    </source>
</reference>
<dbReference type="InterPro" id="IPR004358">
    <property type="entry name" value="Sig_transdc_His_kin-like_C"/>
</dbReference>
<dbReference type="InterPro" id="IPR036097">
    <property type="entry name" value="HisK_dim/P_sf"/>
</dbReference>
<dbReference type="Pfam" id="PF00072">
    <property type="entry name" value="Response_reg"/>
    <property type="match status" value="2"/>
</dbReference>
<dbReference type="EC" id="2.7.13.3" evidence="3"/>
<dbReference type="FunFam" id="1.10.287.130:FF:000004">
    <property type="entry name" value="Ethylene receptor 1"/>
    <property type="match status" value="1"/>
</dbReference>
<dbReference type="SMART" id="SM00387">
    <property type="entry name" value="HATPase_c"/>
    <property type="match status" value="1"/>
</dbReference>
<feature type="transmembrane region" description="Helical" evidence="16">
    <location>
        <begin position="28"/>
        <end position="46"/>
    </location>
</feature>
<dbReference type="SMART" id="SM00448">
    <property type="entry name" value="REC"/>
    <property type="match status" value="2"/>
</dbReference>
<keyword evidence="11 16" id="KW-1133">Transmembrane helix</keyword>
<comment type="caution">
    <text evidence="20">The sequence shown here is derived from an EMBL/GenBank/DDBJ whole genome shotgun (WGS) entry which is preliminary data.</text>
</comment>
<feature type="modified residue" description="4-aspartylphosphate" evidence="15">
    <location>
        <position position="644"/>
    </location>
</feature>
<evidence type="ECO:0000256" key="9">
    <source>
        <dbReference type="ARBA" id="ARBA00022777"/>
    </source>
</evidence>
<evidence type="ECO:0000256" key="16">
    <source>
        <dbReference type="SAM" id="Phobius"/>
    </source>
</evidence>
<feature type="transmembrane region" description="Helical" evidence="16">
    <location>
        <begin position="128"/>
        <end position="152"/>
    </location>
</feature>
<dbReference type="AlphaFoldDB" id="A0A2K2G6N7"/>
<dbReference type="Gene3D" id="3.40.50.2300">
    <property type="match status" value="2"/>
</dbReference>
<accession>A0A2K2G6N7</accession>
<dbReference type="SMART" id="SM00388">
    <property type="entry name" value="HisKA"/>
    <property type="match status" value="1"/>
</dbReference>
<evidence type="ECO:0000256" key="4">
    <source>
        <dbReference type="ARBA" id="ARBA00022475"/>
    </source>
</evidence>
<keyword evidence="8" id="KW-0547">Nucleotide-binding</keyword>
<dbReference type="PRINTS" id="PR00344">
    <property type="entry name" value="BCTRLSENSOR"/>
</dbReference>
<evidence type="ECO:0000256" key="5">
    <source>
        <dbReference type="ARBA" id="ARBA00022553"/>
    </source>
</evidence>
<dbReference type="InterPro" id="IPR003594">
    <property type="entry name" value="HATPase_dom"/>
</dbReference>
<evidence type="ECO:0000256" key="8">
    <source>
        <dbReference type="ARBA" id="ARBA00022741"/>
    </source>
</evidence>
<dbReference type="GO" id="GO:0000155">
    <property type="term" value="F:phosphorelay sensor kinase activity"/>
    <property type="evidence" value="ECO:0007669"/>
    <property type="project" value="InterPro"/>
</dbReference>
<feature type="modified residue" description="Phosphohistidine" evidence="14">
    <location>
        <position position="810"/>
    </location>
</feature>
<dbReference type="CDD" id="cd00082">
    <property type="entry name" value="HisKA"/>
    <property type="match status" value="1"/>
</dbReference>
<gene>
    <name evidence="20" type="ORF">A8V01_00380</name>
</gene>
<keyword evidence="5 15" id="KW-0597">Phosphoprotein</keyword>
<dbReference type="Gene3D" id="1.10.287.130">
    <property type="match status" value="1"/>
</dbReference>
<keyword evidence="10" id="KW-0067">ATP-binding</keyword>
<dbReference type="CDD" id="cd16922">
    <property type="entry name" value="HATPase_EvgS-ArcB-TorS-like"/>
    <property type="match status" value="1"/>
</dbReference>
<feature type="domain" description="Response regulatory" evidence="18">
    <location>
        <begin position="445"/>
        <end position="567"/>
    </location>
</feature>
<dbReference type="GO" id="GO:0005524">
    <property type="term" value="F:ATP binding"/>
    <property type="evidence" value="ECO:0007669"/>
    <property type="project" value="UniProtKB-KW"/>
</dbReference>
<dbReference type="Pfam" id="PF00512">
    <property type="entry name" value="HisKA"/>
    <property type="match status" value="1"/>
</dbReference>
<feature type="domain" description="HPt" evidence="19">
    <location>
        <begin position="771"/>
        <end position="871"/>
    </location>
</feature>
<dbReference type="EMBL" id="LYMM01000001">
    <property type="protein sequence ID" value="PNU06689.1"/>
    <property type="molecule type" value="Genomic_DNA"/>
</dbReference>
<feature type="transmembrane region" description="Helical" evidence="16">
    <location>
        <begin position="52"/>
        <end position="68"/>
    </location>
</feature>
<sequence length="958" mass="102657">MRHSFRLTAGAGTLTAELDKLRYQSGRLLLALFWAHVPLFAGVAFLTGHGPVMAALAGALVAGSYHLMWWRHGIAPATRYLSAVALMAEPAILLVLLRGHPWQMDMHMYFFAMLTLTIGWCDRRAVLVAAISVALHHLLLLYLLPSVVFAGGGNLGRVIVHAVIVTFQASVLVLLSDQLVESFALRERTREAEEANRAKSMFLANMSHEIRTPMNAILGFCHLIGRTDLDPKQRDYVGKIGQAGMSLLRLINDILDFSKNEAGKLTLEANPFDLRNAVANQLQMVANDAEARRVQVTSEVSGALPHRLRGDELRFNQVLLNLVSNAVKFSEDGRVHVGLSIVAEQGDLVTLELTVRDTGIGMTPEQQQSLFQSFSQADSSTTRRFGGTGLGLAICRQIVEQMGGSIRVESAPGEGSTFIARMQMAREDETAAIEPAVPAGIKALRILAADDNAASRQVLEDIFAGWEIALDLVASGDEALSAIRSADDADQAYDIVLLDWKMPGLNGLQTVEMMQAIDHRAPLPRTLIVTAYGAESLSPGTLPANVAAVLTKPIAPRALLETIIEVASNDTGSTVLAAPEAAPAVADRFKGARVLLVEDNEINREIAIELLSQAGLVVDQAENGRIGCDRVQAAGGNYAAILMDVQMPEMDGIAATQHIRRTWSADRLPIIAMTAHAHEEERQRCLNAGMNDHISKPVDPAMLMRMLDRWLKPVLSASPLASPSAVQAHVQAPPQAPAPTPPASAVVQDGTLPETLPPFDLRAALLRVNGKAALLRKLILTFGQTYADAGQELRTYIAGGLLVDARRFAHTLKGVAGSLELSQVHRSAAEIEQMLAAGAVPQAEAAITELEGFLAPAVAAARSLDATAAPAPVSQDSGHDAEAASAARNELRGLLRRRSLGARASFGRYAQALGLAEHERAAHPIGRALEKLDYDTALELIGTEDTPAEPMAQTGATA</sequence>
<dbReference type="Pfam" id="PF01627">
    <property type="entry name" value="Hpt"/>
    <property type="match status" value="1"/>
</dbReference>
<dbReference type="InterPro" id="IPR001789">
    <property type="entry name" value="Sig_transdc_resp-reg_receiver"/>
</dbReference>
<comment type="subcellular location">
    <subcellularLocation>
        <location evidence="2">Cell membrane</location>
        <topology evidence="2">Multi-pass membrane protein</topology>
    </subcellularLocation>
</comment>
<evidence type="ECO:0000313" key="21">
    <source>
        <dbReference type="Proteomes" id="UP000236327"/>
    </source>
</evidence>
<feature type="domain" description="Response regulatory" evidence="18">
    <location>
        <begin position="593"/>
        <end position="711"/>
    </location>
</feature>
<comment type="catalytic activity">
    <reaction evidence="1">
        <text>ATP + protein L-histidine = ADP + protein N-phospho-L-histidine.</text>
        <dbReference type="EC" id="2.7.13.3"/>
    </reaction>
</comment>
<proteinExistence type="predicted"/>
<dbReference type="CDD" id="cd17546">
    <property type="entry name" value="REC_hyHK_CKI1_RcsC-like"/>
    <property type="match status" value="2"/>
</dbReference>
<feature type="transmembrane region" description="Helical" evidence="16">
    <location>
        <begin position="80"/>
        <end position="100"/>
    </location>
</feature>
<feature type="modified residue" description="4-aspartylphosphate" evidence="15">
    <location>
        <position position="499"/>
    </location>
</feature>
<evidence type="ECO:0000256" key="13">
    <source>
        <dbReference type="ARBA" id="ARBA00023136"/>
    </source>
</evidence>
<evidence type="ECO:0000313" key="20">
    <source>
        <dbReference type="EMBL" id="PNU06689.1"/>
    </source>
</evidence>
<dbReference type="PANTHER" id="PTHR45339:SF1">
    <property type="entry name" value="HYBRID SIGNAL TRANSDUCTION HISTIDINE KINASE J"/>
    <property type="match status" value="1"/>
</dbReference>
<evidence type="ECO:0000256" key="14">
    <source>
        <dbReference type="PROSITE-ProRule" id="PRU00110"/>
    </source>
</evidence>
<dbReference type="PANTHER" id="PTHR45339">
    <property type="entry name" value="HYBRID SIGNAL TRANSDUCTION HISTIDINE KINASE J"/>
    <property type="match status" value="1"/>
</dbReference>
<protein>
    <recommendedName>
        <fullName evidence="3">histidine kinase</fullName>
        <ecNumber evidence="3">2.7.13.3</ecNumber>
    </recommendedName>
</protein>
<evidence type="ECO:0000256" key="2">
    <source>
        <dbReference type="ARBA" id="ARBA00004651"/>
    </source>
</evidence>
<name>A0A2K2G6N7_9SPHN</name>
<evidence type="ECO:0000256" key="3">
    <source>
        <dbReference type="ARBA" id="ARBA00012438"/>
    </source>
</evidence>
<evidence type="ECO:0000256" key="15">
    <source>
        <dbReference type="PROSITE-ProRule" id="PRU00169"/>
    </source>
</evidence>
<dbReference type="InterPro" id="IPR005467">
    <property type="entry name" value="His_kinase_dom"/>
</dbReference>
<dbReference type="Proteomes" id="UP000236327">
    <property type="component" value="Unassembled WGS sequence"/>
</dbReference>
<dbReference type="SUPFAM" id="SSF47384">
    <property type="entry name" value="Homodimeric domain of signal transducing histidine kinase"/>
    <property type="match status" value="1"/>
</dbReference>
<evidence type="ECO:0000259" key="18">
    <source>
        <dbReference type="PROSITE" id="PS50110"/>
    </source>
</evidence>
<keyword evidence="12" id="KW-0902">Two-component regulatory system</keyword>
<dbReference type="GO" id="GO:0005886">
    <property type="term" value="C:plasma membrane"/>
    <property type="evidence" value="ECO:0007669"/>
    <property type="project" value="UniProtKB-SubCell"/>
</dbReference>
<keyword evidence="7 16" id="KW-0812">Transmembrane</keyword>
<organism evidence="20 21">
    <name type="scientific">Novosphingobium guangzhouense</name>
    <dbReference type="NCBI Taxonomy" id="1850347"/>
    <lineage>
        <taxon>Bacteria</taxon>
        <taxon>Pseudomonadati</taxon>
        <taxon>Pseudomonadota</taxon>
        <taxon>Alphaproteobacteria</taxon>
        <taxon>Sphingomonadales</taxon>
        <taxon>Sphingomonadaceae</taxon>
        <taxon>Novosphingobium</taxon>
    </lineage>
</organism>
<keyword evidence="6" id="KW-0808">Transferase</keyword>
<keyword evidence="9 20" id="KW-0418">Kinase</keyword>
<dbReference type="Pfam" id="PF02518">
    <property type="entry name" value="HATPase_c"/>
    <property type="match status" value="1"/>
</dbReference>
<evidence type="ECO:0000256" key="11">
    <source>
        <dbReference type="ARBA" id="ARBA00022989"/>
    </source>
</evidence>
<keyword evidence="4" id="KW-1003">Cell membrane</keyword>
<feature type="transmembrane region" description="Helical" evidence="16">
    <location>
        <begin position="158"/>
        <end position="180"/>
    </location>
</feature>
<dbReference type="FunFam" id="3.30.565.10:FF:000010">
    <property type="entry name" value="Sensor histidine kinase RcsC"/>
    <property type="match status" value="1"/>
</dbReference>
<dbReference type="Gene3D" id="3.30.565.10">
    <property type="entry name" value="Histidine kinase-like ATPase, C-terminal domain"/>
    <property type="match status" value="1"/>
</dbReference>
<dbReference type="InterPro" id="IPR036641">
    <property type="entry name" value="HPT_dom_sf"/>
</dbReference>
<evidence type="ECO:0000259" key="19">
    <source>
        <dbReference type="PROSITE" id="PS50894"/>
    </source>
</evidence>
<dbReference type="InterPro" id="IPR011006">
    <property type="entry name" value="CheY-like_superfamily"/>
</dbReference>
<evidence type="ECO:0000256" key="12">
    <source>
        <dbReference type="ARBA" id="ARBA00023012"/>
    </source>
</evidence>
<dbReference type="SUPFAM" id="SSF47226">
    <property type="entry name" value="Histidine-containing phosphotransfer domain, HPT domain"/>
    <property type="match status" value="1"/>
</dbReference>
<dbReference type="PROSITE" id="PS50894">
    <property type="entry name" value="HPT"/>
    <property type="match status" value="1"/>
</dbReference>
<keyword evidence="13 16" id="KW-0472">Membrane</keyword>
<dbReference type="PROSITE" id="PS50109">
    <property type="entry name" value="HIS_KIN"/>
    <property type="match status" value="1"/>
</dbReference>
<dbReference type="SUPFAM" id="SSF55874">
    <property type="entry name" value="ATPase domain of HSP90 chaperone/DNA topoisomerase II/histidine kinase"/>
    <property type="match status" value="1"/>
</dbReference>
<evidence type="ECO:0000256" key="10">
    <source>
        <dbReference type="ARBA" id="ARBA00022840"/>
    </source>
</evidence>
<dbReference type="SUPFAM" id="SSF52172">
    <property type="entry name" value="CheY-like"/>
    <property type="match status" value="2"/>
</dbReference>
<evidence type="ECO:0000256" key="6">
    <source>
        <dbReference type="ARBA" id="ARBA00022679"/>
    </source>
</evidence>
<evidence type="ECO:0000256" key="7">
    <source>
        <dbReference type="ARBA" id="ARBA00022692"/>
    </source>
</evidence>
<dbReference type="PROSITE" id="PS50110">
    <property type="entry name" value="RESPONSE_REGULATORY"/>
    <property type="match status" value="2"/>
</dbReference>
<dbReference type="InterPro" id="IPR008207">
    <property type="entry name" value="Sig_transdc_His_kin_Hpt_dom"/>
</dbReference>
<feature type="domain" description="Histidine kinase" evidence="17">
    <location>
        <begin position="205"/>
        <end position="426"/>
    </location>
</feature>